<dbReference type="InterPro" id="IPR013249">
    <property type="entry name" value="RNA_pol_sigma70_r4_t2"/>
</dbReference>
<evidence type="ECO:0000259" key="6">
    <source>
        <dbReference type="Pfam" id="PF08281"/>
    </source>
</evidence>
<evidence type="ECO:0000256" key="2">
    <source>
        <dbReference type="ARBA" id="ARBA00023015"/>
    </source>
</evidence>
<dbReference type="InterPro" id="IPR013324">
    <property type="entry name" value="RNA_pol_sigma_r3/r4-like"/>
</dbReference>
<dbReference type="GO" id="GO:0006352">
    <property type="term" value="P:DNA-templated transcription initiation"/>
    <property type="evidence" value="ECO:0007669"/>
    <property type="project" value="InterPro"/>
</dbReference>
<dbReference type="InterPro" id="IPR014284">
    <property type="entry name" value="RNA_pol_sigma-70_dom"/>
</dbReference>
<evidence type="ECO:0000256" key="1">
    <source>
        <dbReference type="ARBA" id="ARBA00010641"/>
    </source>
</evidence>
<dbReference type="EMBL" id="STFG01000005">
    <property type="protein sequence ID" value="THU02871.1"/>
    <property type="molecule type" value="Genomic_DNA"/>
</dbReference>
<keyword evidence="8" id="KW-1185">Reference proteome</keyword>
<dbReference type="AlphaFoldDB" id="A0A4S8F7R1"/>
<dbReference type="Pfam" id="PF04542">
    <property type="entry name" value="Sigma70_r2"/>
    <property type="match status" value="1"/>
</dbReference>
<dbReference type="OrthoDB" id="8536462at2"/>
<proteinExistence type="inferred from homology"/>
<organism evidence="7 8">
    <name type="scientific">Lampropedia puyangensis</name>
    <dbReference type="NCBI Taxonomy" id="1330072"/>
    <lineage>
        <taxon>Bacteria</taxon>
        <taxon>Pseudomonadati</taxon>
        <taxon>Pseudomonadota</taxon>
        <taxon>Betaproteobacteria</taxon>
        <taxon>Burkholderiales</taxon>
        <taxon>Comamonadaceae</taxon>
        <taxon>Lampropedia</taxon>
    </lineage>
</organism>
<dbReference type="Gene3D" id="1.10.1740.10">
    <property type="match status" value="1"/>
</dbReference>
<evidence type="ECO:0000256" key="3">
    <source>
        <dbReference type="ARBA" id="ARBA00023082"/>
    </source>
</evidence>
<comment type="caution">
    <text evidence="7">The sequence shown here is derived from an EMBL/GenBank/DDBJ whole genome shotgun (WGS) entry which is preliminary data.</text>
</comment>
<keyword evidence="2" id="KW-0805">Transcription regulation</keyword>
<dbReference type="Gene3D" id="1.10.10.10">
    <property type="entry name" value="Winged helix-like DNA-binding domain superfamily/Winged helix DNA-binding domain"/>
    <property type="match status" value="1"/>
</dbReference>
<dbReference type="InterPro" id="IPR036388">
    <property type="entry name" value="WH-like_DNA-bd_sf"/>
</dbReference>
<feature type="domain" description="RNA polymerase sigma factor 70 region 4 type 2" evidence="6">
    <location>
        <begin position="121"/>
        <end position="173"/>
    </location>
</feature>
<dbReference type="InterPro" id="IPR039425">
    <property type="entry name" value="RNA_pol_sigma-70-like"/>
</dbReference>
<dbReference type="InterPro" id="IPR013325">
    <property type="entry name" value="RNA_pol_sigma_r2"/>
</dbReference>
<sequence length="189" mass="21126">MNQALTPLPLITSEAPVATLSGLYQGHHRWLLAWLERRLGNCFDAQDLAQDTFVRLASKDAFDFAGIEQPRALLRTVAHGLVVNHWRHLDVERACLETLALVAEHYAPTPEQRLQLQQIVMELDALLAGLNPKAYRAFVLAQLEGLNYAQIAAQLQVSTRMVRKYMAQAMLHCLLSDAWGNVESALSEA</sequence>
<dbReference type="GO" id="GO:0003677">
    <property type="term" value="F:DNA binding"/>
    <property type="evidence" value="ECO:0007669"/>
    <property type="project" value="InterPro"/>
</dbReference>
<dbReference type="PANTHER" id="PTHR43133">
    <property type="entry name" value="RNA POLYMERASE ECF-TYPE SIGMA FACTO"/>
    <property type="match status" value="1"/>
</dbReference>
<evidence type="ECO:0000313" key="7">
    <source>
        <dbReference type="EMBL" id="THU02871.1"/>
    </source>
</evidence>
<evidence type="ECO:0000259" key="5">
    <source>
        <dbReference type="Pfam" id="PF04542"/>
    </source>
</evidence>
<dbReference type="Pfam" id="PF08281">
    <property type="entry name" value="Sigma70_r4_2"/>
    <property type="match status" value="1"/>
</dbReference>
<accession>A0A4S8F7R1</accession>
<reference evidence="7 8" key="1">
    <citation type="journal article" date="2015" name="Antonie Van Leeuwenhoek">
        <title>Lampropedia puyangensis sp. nov., isolated from symptomatic bark of Populus ? euramericana canker and emended description of Lampropedia hyalina (Ehrenberg 1832) Lee et al. 2004.</title>
        <authorList>
            <person name="Li Y."/>
            <person name="Wang T."/>
            <person name="Piao C.G."/>
            <person name="Wang L.F."/>
            <person name="Tian G.Z."/>
            <person name="Zhu T.H."/>
            <person name="Guo M.W."/>
        </authorList>
    </citation>
    <scope>NUCLEOTIDE SEQUENCE [LARGE SCALE GENOMIC DNA]</scope>
    <source>
        <strain evidence="7 8">2-bin</strain>
    </source>
</reference>
<keyword evidence="3" id="KW-0731">Sigma factor</keyword>
<dbReference type="RefSeq" id="WP_136573071.1">
    <property type="nucleotide sequence ID" value="NZ_STFG01000005.1"/>
</dbReference>
<dbReference type="Proteomes" id="UP000308917">
    <property type="component" value="Unassembled WGS sequence"/>
</dbReference>
<feature type="domain" description="RNA polymerase sigma-70 region 2" evidence="5">
    <location>
        <begin position="23"/>
        <end position="88"/>
    </location>
</feature>
<evidence type="ECO:0000256" key="4">
    <source>
        <dbReference type="ARBA" id="ARBA00023163"/>
    </source>
</evidence>
<dbReference type="SUPFAM" id="SSF88946">
    <property type="entry name" value="Sigma2 domain of RNA polymerase sigma factors"/>
    <property type="match status" value="1"/>
</dbReference>
<gene>
    <name evidence="7" type="ORF">E9531_07200</name>
</gene>
<comment type="similarity">
    <text evidence="1">Belongs to the sigma-70 factor family. ECF subfamily.</text>
</comment>
<dbReference type="SUPFAM" id="SSF88659">
    <property type="entry name" value="Sigma3 and sigma4 domains of RNA polymerase sigma factors"/>
    <property type="match status" value="1"/>
</dbReference>
<evidence type="ECO:0000313" key="8">
    <source>
        <dbReference type="Proteomes" id="UP000308917"/>
    </source>
</evidence>
<dbReference type="NCBIfam" id="TIGR02937">
    <property type="entry name" value="sigma70-ECF"/>
    <property type="match status" value="1"/>
</dbReference>
<dbReference type="GO" id="GO:0016987">
    <property type="term" value="F:sigma factor activity"/>
    <property type="evidence" value="ECO:0007669"/>
    <property type="project" value="UniProtKB-KW"/>
</dbReference>
<dbReference type="InterPro" id="IPR007627">
    <property type="entry name" value="RNA_pol_sigma70_r2"/>
</dbReference>
<keyword evidence="4" id="KW-0804">Transcription</keyword>
<dbReference type="PANTHER" id="PTHR43133:SF63">
    <property type="entry name" value="RNA POLYMERASE SIGMA FACTOR FECI-RELATED"/>
    <property type="match status" value="1"/>
</dbReference>
<protein>
    <submittedName>
        <fullName evidence="7">Sigma-70 family RNA polymerase sigma factor</fullName>
    </submittedName>
</protein>
<name>A0A4S8F7R1_9BURK</name>